<dbReference type="GO" id="GO:0030015">
    <property type="term" value="C:CCR4-NOT core complex"/>
    <property type="evidence" value="ECO:0007669"/>
    <property type="project" value="UniProtKB-UniRule"/>
</dbReference>
<dbReference type="InterPro" id="IPR038635">
    <property type="entry name" value="CCR4-NOT_su2/3/5_C_sf"/>
</dbReference>
<keyword evidence="4" id="KW-0217">Developmental protein</keyword>
<reference evidence="21" key="1">
    <citation type="journal article" date="2014" name="Science">
        <title>Nonhuman genetics. Genomic basis for the convergent evolution of electric organs.</title>
        <authorList>
            <person name="Gallant J.R."/>
            <person name="Traeger L.L."/>
            <person name="Volkening J.D."/>
            <person name="Moffett H."/>
            <person name="Chen P.H."/>
            <person name="Novina C.D."/>
            <person name="Phillips G.N.Jr."/>
            <person name="Anand R."/>
            <person name="Wells G.B."/>
            <person name="Pinch M."/>
            <person name="Guth R."/>
            <person name="Unguez G.A."/>
            <person name="Albert J.S."/>
            <person name="Zakon H.H."/>
            <person name="Samanta M.P."/>
            <person name="Sussman M.R."/>
        </authorList>
    </citation>
    <scope>NUCLEOTIDE SEQUENCE [LARGE SCALE GENOMIC DNA]</scope>
</reference>
<keyword evidence="5 16" id="KW-0963">Cytoplasm</keyword>
<gene>
    <name evidence="20" type="primary">cnot3b</name>
</gene>
<evidence type="ECO:0000256" key="8">
    <source>
        <dbReference type="ARBA" id="ARBA00022845"/>
    </source>
</evidence>
<evidence type="ECO:0000259" key="19">
    <source>
        <dbReference type="Pfam" id="PF04153"/>
    </source>
</evidence>
<feature type="compositionally biased region" description="Low complexity" evidence="17">
    <location>
        <begin position="333"/>
        <end position="379"/>
    </location>
</feature>
<accession>A0A4W4FES4</accession>
<keyword evidence="21" id="KW-1185">Reference proteome</keyword>
<dbReference type="Proteomes" id="UP000314983">
    <property type="component" value="Chromosome 8"/>
</dbReference>
<comment type="subcellular location">
    <subcellularLocation>
        <location evidence="2">Cytoplasm</location>
        <location evidence="2">P-body</location>
    </subcellularLocation>
    <subcellularLocation>
        <location evidence="1 16">Nucleus</location>
    </subcellularLocation>
</comment>
<sequence length="620" mass="68935">ALDKSEIDRCLKKVAEGVEQFEDIWQKLHNAANANQKEKYEADLKKEIKKLQRLRDQIKTWVASNEIKDKRQLVENRKLIETQMERFKIVERETKTKAYSKEGLGLAQKVDPAQKEKEEVGQWLTTTIDTLNMQVDQFESEVESLSVQTRKKKGDKEKQDRIEELKRLIERHRYHIRMLETILRMLDNDSVQVEAIRKIKDDVEYYLDSSQEPDFEENEFLYDDLDLEDISLTLAGTNGGVASAGLLGSSPSITSISGGILGLSSTQTPVQPSSLVTPSPVGGGHIQGSTVGVIGCNGGNSGTGSTGLPRPPSGQKQNGGTTYSAIVADSTSDSSLSSASQSQNSQASTLNSTNSLKDGGSSLLGSMALPPSSPSPSYSEAKPSGSSILNGPHSYTQATDAIKSQEPLSSLKSMAERAAQGSGLEGELSALHLTGDIFPGSAAPSGPPVAPQSSLSEVNIPPSLGVCPLGPTPLSKEQLYQQAMQESAWTHMPHPSDSERIRQYLMRNPCPTLPFHHQVPPPHSDSVEFYQRLSTETLFFIFYYLEGTKAQYLAAKALKKQSWRFHTKYMMWFQRHEEPKTITDEFEQGTYIYFDYEKWGQRKKEGFTFEYRYLEDRDLQ</sequence>
<evidence type="ECO:0000259" key="18">
    <source>
        <dbReference type="Pfam" id="PF04065"/>
    </source>
</evidence>
<evidence type="ECO:0000313" key="20">
    <source>
        <dbReference type="Ensembl" id="ENSEEEP00000022603.2"/>
    </source>
</evidence>
<reference evidence="21" key="2">
    <citation type="journal article" date="2017" name="Sci. Adv.">
        <title>A tail of two voltages: Proteomic comparison of the three electric organs of the electric eel.</title>
        <authorList>
            <person name="Traeger L.L."/>
            <person name="Sabat G."/>
            <person name="Barrett-Wilt G.A."/>
            <person name="Wells G.B."/>
            <person name="Sussman M.R."/>
        </authorList>
    </citation>
    <scope>NUCLEOTIDE SEQUENCE [LARGE SCALE GENOMIC DNA]</scope>
</reference>
<keyword evidence="7" id="KW-0597">Phosphoprotein</keyword>
<evidence type="ECO:0000256" key="9">
    <source>
        <dbReference type="ARBA" id="ARBA00023015"/>
    </source>
</evidence>
<keyword evidence="6 16" id="KW-0678">Repressor</keyword>
<dbReference type="InterPro" id="IPR012270">
    <property type="entry name" value="CCR4-NOT_su3/5"/>
</dbReference>
<comment type="subunit">
    <text evidence="15">Component of the CCR4-NOT complex; distinct complexes seem to exist that differ in the participation of probably mutually exclusive catalytic subunits. In the complex interacts directly with CNOT2. Interacts with TIP120B and NANOS2. Interacts with EBF1. Interacts in an RNA-independent manner with BICC1 (via KH domains).</text>
</comment>
<evidence type="ECO:0000256" key="11">
    <source>
        <dbReference type="ARBA" id="ARBA00023163"/>
    </source>
</evidence>
<evidence type="ECO:0000256" key="4">
    <source>
        <dbReference type="ARBA" id="ARBA00022473"/>
    </source>
</evidence>
<dbReference type="GeneTree" id="ENSGT00390000014743"/>
<evidence type="ECO:0000256" key="1">
    <source>
        <dbReference type="ARBA" id="ARBA00004123"/>
    </source>
</evidence>
<dbReference type="GO" id="GO:0005634">
    <property type="term" value="C:nucleus"/>
    <property type="evidence" value="ECO:0007669"/>
    <property type="project" value="UniProtKB-SubCell"/>
</dbReference>
<evidence type="ECO:0000256" key="14">
    <source>
        <dbReference type="ARBA" id="ARBA00083548"/>
    </source>
</evidence>
<evidence type="ECO:0000256" key="6">
    <source>
        <dbReference type="ARBA" id="ARBA00022491"/>
    </source>
</evidence>
<dbReference type="GO" id="GO:0006417">
    <property type="term" value="P:regulation of translation"/>
    <property type="evidence" value="ECO:0007669"/>
    <property type="project" value="UniProtKB-KW"/>
</dbReference>
<reference evidence="20" key="4">
    <citation type="submission" date="2025-08" db="UniProtKB">
        <authorList>
            <consortium name="Ensembl"/>
        </authorList>
    </citation>
    <scope>IDENTIFICATION</scope>
</reference>
<feature type="compositionally biased region" description="Gly residues" evidence="17">
    <location>
        <begin position="295"/>
        <end position="305"/>
    </location>
</feature>
<protein>
    <recommendedName>
        <fullName evidence="13">CCR4-NOT transcription complex subunit 3</fullName>
    </recommendedName>
    <alternativeName>
        <fullName evidence="14">CCR4-associated factor 3</fullName>
    </alternativeName>
</protein>
<feature type="compositionally biased region" description="Polar residues" evidence="17">
    <location>
        <begin position="384"/>
        <end position="394"/>
    </location>
</feature>
<evidence type="ECO:0000256" key="13">
    <source>
        <dbReference type="ARBA" id="ARBA00071433"/>
    </source>
</evidence>
<evidence type="ECO:0000256" key="17">
    <source>
        <dbReference type="SAM" id="MobiDB-lite"/>
    </source>
</evidence>
<dbReference type="Ensembl" id="ENSEEET00000022853.2">
    <property type="protein sequence ID" value="ENSEEEP00000022603.2"/>
    <property type="gene ID" value="ENSEEEG00000010907.2"/>
</dbReference>
<comment type="similarity">
    <text evidence="3 16">Belongs to the CNOT2/3/5 family.</text>
</comment>
<dbReference type="PIRSF" id="PIRSF005290">
    <property type="entry name" value="NOT_su_3_5"/>
    <property type="match status" value="1"/>
</dbReference>
<keyword evidence="12 16" id="KW-0539">Nucleus</keyword>
<evidence type="ECO:0000313" key="21">
    <source>
        <dbReference type="Proteomes" id="UP000314983"/>
    </source>
</evidence>
<feature type="region of interest" description="Disordered" evidence="17">
    <location>
        <begin position="267"/>
        <end position="321"/>
    </location>
</feature>
<dbReference type="InterPro" id="IPR007282">
    <property type="entry name" value="NOT2/3/5_C"/>
</dbReference>
<feature type="compositionally biased region" description="Polar residues" evidence="17">
    <location>
        <begin position="267"/>
        <end position="277"/>
    </location>
</feature>
<dbReference type="PANTHER" id="PTHR23326">
    <property type="entry name" value="CCR4 NOT-RELATED"/>
    <property type="match status" value="1"/>
</dbReference>
<dbReference type="GO" id="GO:0031047">
    <property type="term" value="P:regulatory ncRNA-mediated gene silencing"/>
    <property type="evidence" value="ECO:0007669"/>
    <property type="project" value="UniProtKB-KW"/>
</dbReference>
<name>A0A4W4FES4_ELEEL</name>
<dbReference type="GO" id="GO:0006355">
    <property type="term" value="P:regulation of DNA-templated transcription"/>
    <property type="evidence" value="ECO:0007669"/>
    <property type="project" value="InterPro"/>
</dbReference>
<dbReference type="GO" id="GO:0000932">
    <property type="term" value="C:P-body"/>
    <property type="evidence" value="ECO:0007669"/>
    <property type="project" value="UniProtKB-SubCell"/>
</dbReference>
<evidence type="ECO:0000256" key="16">
    <source>
        <dbReference type="PIRNR" id="PIRNR005290"/>
    </source>
</evidence>
<dbReference type="AlphaFoldDB" id="A0A4W4FES4"/>
<keyword evidence="8" id="KW-0810">Translation regulation</keyword>
<dbReference type="Gene3D" id="2.30.30.1020">
    <property type="entry name" value="CCR4-NOT complex subunit 2/3/5, C-terminal domain"/>
    <property type="match status" value="1"/>
</dbReference>
<dbReference type="GO" id="GO:0005829">
    <property type="term" value="C:cytosol"/>
    <property type="evidence" value="ECO:0007669"/>
    <property type="project" value="UniProtKB-ARBA"/>
</dbReference>
<evidence type="ECO:0000256" key="10">
    <source>
        <dbReference type="ARBA" id="ARBA00023158"/>
    </source>
</evidence>
<feature type="region of interest" description="Disordered" evidence="17">
    <location>
        <begin position="333"/>
        <end position="394"/>
    </location>
</feature>
<dbReference type="InterPro" id="IPR007207">
    <property type="entry name" value="Not_N"/>
</dbReference>
<dbReference type="GO" id="GO:2000036">
    <property type="term" value="P:regulation of stem cell population maintenance"/>
    <property type="evidence" value="ECO:0007669"/>
    <property type="project" value="UniProtKB-ARBA"/>
</dbReference>
<proteinExistence type="inferred from homology"/>
<dbReference type="Pfam" id="PF04065">
    <property type="entry name" value="Not3"/>
    <property type="match status" value="1"/>
</dbReference>
<dbReference type="InterPro" id="IPR040168">
    <property type="entry name" value="Not2/3/5"/>
</dbReference>
<evidence type="ECO:0000256" key="15">
    <source>
        <dbReference type="ARBA" id="ARBA00093549"/>
    </source>
</evidence>
<feature type="domain" description="NOT2/NOT3/NOT5 C-terminal" evidence="19">
    <location>
        <begin position="489"/>
        <end position="614"/>
    </location>
</feature>
<evidence type="ECO:0000256" key="2">
    <source>
        <dbReference type="ARBA" id="ARBA00004201"/>
    </source>
</evidence>
<reference evidence="20" key="5">
    <citation type="submission" date="2025-09" db="UniProtKB">
        <authorList>
            <consortium name="Ensembl"/>
        </authorList>
    </citation>
    <scope>IDENTIFICATION</scope>
</reference>
<evidence type="ECO:0000256" key="7">
    <source>
        <dbReference type="ARBA" id="ARBA00022553"/>
    </source>
</evidence>
<feature type="domain" description="CCR4-Not complex component Not N-terminal" evidence="18">
    <location>
        <begin position="5"/>
        <end position="228"/>
    </location>
</feature>
<organism evidence="20 21">
    <name type="scientific">Electrophorus electricus</name>
    <name type="common">Electric eel</name>
    <name type="synonym">Gymnotus electricus</name>
    <dbReference type="NCBI Taxonomy" id="8005"/>
    <lineage>
        <taxon>Eukaryota</taxon>
        <taxon>Metazoa</taxon>
        <taxon>Chordata</taxon>
        <taxon>Craniata</taxon>
        <taxon>Vertebrata</taxon>
        <taxon>Euteleostomi</taxon>
        <taxon>Actinopterygii</taxon>
        <taxon>Neopterygii</taxon>
        <taxon>Teleostei</taxon>
        <taxon>Ostariophysi</taxon>
        <taxon>Gymnotiformes</taxon>
        <taxon>Gymnotoidei</taxon>
        <taxon>Gymnotidae</taxon>
        <taxon>Electrophorus</taxon>
    </lineage>
</organism>
<evidence type="ECO:0000256" key="5">
    <source>
        <dbReference type="ARBA" id="ARBA00022490"/>
    </source>
</evidence>
<dbReference type="FunFam" id="2.30.30.1020:FF:000002">
    <property type="entry name" value="CCR4-NOT transcription complex subunit 3"/>
    <property type="match status" value="1"/>
</dbReference>
<reference evidence="20" key="3">
    <citation type="submission" date="2020-05" db="EMBL/GenBank/DDBJ databases">
        <title>Electrophorus electricus (electric eel) genome, fEleEle1, primary haplotype.</title>
        <authorList>
            <person name="Myers G."/>
            <person name="Meyer A."/>
            <person name="Fedrigo O."/>
            <person name="Formenti G."/>
            <person name="Rhie A."/>
            <person name="Tracey A."/>
            <person name="Sims Y."/>
            <person name="Jarvis E.D."/>
        </authorList>
    </citation>
    <scope>NUCLEOTIDE SEQUENCE [LARGE SCALE GENOMIC DNA]</scope>
</reference>
<keyword evidence="9 16" id="KW-0805">Transcription regulation</keyword>
<keyword evidence="11 16" id="KW-0804">Transcription</keyword>
<dbReference type="Pfam" id="PF04153">
    <property type="entry name" value="NOT2_3_5_C"/>
    <property type="match status" value="1"/>
</dbReference>
<keyword evidence="10" id="KW-0943">RNA-mediated gene silencing</keyword>
<evidence type="ECO:0000256" key="3">
    <source>
        <dbReference type="ARBA" id="ARBA00007682"/>
    </source>
</evidence>
<evidence type="ECO:0000256" key="12">
    <source>
        <dbReference type="ARBA" id="ARBA00023242"/>
    </source>
</evidence>